<sequence length="247" mass="28929">MKILIIVFLLIYNFYELSCFKVEKLILKSNKINNLKITQISDFHNNIFINERRLVKSIKKFNPDFIFITGDLISRNTKDFSKVENLLQNLSNFKIYFVEGNHERENINNKKFYNILDKYNVINLSGDFKRIENVNIYGNKFGTSYDYTSDLDLNFYNILLTHDPIDFLGNIKKYDLVLSGHKHGGQLRLPYIGQIIDHGPKFFPKYSKGLYNIEDINFYISSGLGQSICLRFLNRVSYTNIEIKNGG</sequence>
<evidence type="ECO:0000313" key="5">
    <source>
        <dbReference type="Proteomes" id="UP001519306"/>
    </source>
</evidence>
<reference evidence="4 5" key="1">
    <citation type="submission" date="2021-03" db="EMBL/GenBank/DDBJ databases">
        <title>Genomic Encyclopedia of Type Strains, Phase IV (KMG-IV): sequencing the most valuable type-strain genomes for metagenomic binning, comparative biology and taxonomic classification.</title>
        <authorList>
            <person name="Goeker M."/>
        </authorList>
    </citation>
    <scope>NUCLEOTIDE SEQUENCE [LARGE SCALE GENOMIC DNA]</scope>
    <source>
        <strain evidence="4 5">DSM 27563</strain>
    </source>
</reference>
<evidence type="ECO:0000256" key="1">
    <source>
        <dbReference type="ARBA" id="ARBA00022723"/>
    </source>
</evidence>
<proteinExistence type="predicted"/>
<evidence type="ECO:0000313" key="4">
    <source>
        <dbReference type="EMBL" id="MBP2025123.1"/>
    </source>
</evidence>
<name>A0ABS4KBG5_9FIRM</name>
<keyword evidence="1" id="KW-0479">Metal-binding</keyword>
<dbReference type="InterPro" id="IPR051158">
    <property type="entry name" value="Metallophosphoesterase_sf"/>
</dbReference>
<dbReference type="EMBL" id="JAGGLJ010000005">
    <property type="protein sequence ID" value="MBP2025123.1"/>
    <property type="molecule type" value="Genomic_DNA"/>
</dbReference>
<dbReference type="Proteomes" id="UP001519306">
    <property type="component" value="Unassembled WGS sequence"/>
</dbReference>
<feature type="domain" description="Calcineurin-like phosphoesterase" evidence="3">
    <location>
        <begin position="35"/>
        <end position="184"/>
    </location>
</feature>
<dbReference type="PANTHER" id="PTHR31302:SF31">
    <property type="entry name" value="PHOSPHODIESTERASE YAEI"/>
    <property type="match status" value="1"/>
</dbReference>
<evidence type="ECO:0000259" key="3">
    <source>
        <dbReference type="Pfam" id="PF00149"/>
    </source>
</evidence>
<dbReference type="Pfam" id="PF00149">
    <property type="entry name" value="Metallophos"/>
    <property type="match status" value="1"/>
</dbReference>
<dbReference type="PANTHER" id="PTHR31302">
    <property type="entry name" value="TRANSMEMBRANE PROTEIN WITH METALLOPHOSPHOESTERASE DOMAIN-RELATED"/>
    <property type="match status" value="1"/>
</dbReference>
<gene>
    <name evidence="4" type="ORF">J2Z71_000648</name>
</gene>
<dbReference type="RefSeq" id="WP_210060423.1">
    <property type="nucleotide sequence ID" value="NZ_JAGGLJ010000005.1"/>
</dbReference>
<accession>A0ABS4KBG5</accession>
<protein>
    <submittedName>
        <fullName evidence="4">MPP superfamily phosphohydrolase</fullName>
    </submittedName>
</protein>
<comment type="caution">
    <text evidence="4">The sequence shown here is derived from an EMBL/GenBank/DDBJ whole genome shotgun (WGS) entry which is preliminary data.</text>
</comment>
<dbReference type="InterPro" id="IPR004843">
    <property type="entry name" value="Calcineurin-like_PHP"/>
</dbReference>
<dbReference type="InterPro" id="IPR029052">
    <property type="entry name" value="Metallo-depent_PP-like"/>
</dbReference>
<keyword evidence="5" id="KW-1185">Reference proteome</keyword>
<dbReference type="Gene3D" id="3.60.21.10">
    <property type="match status" value="1"/>
</dbReference>
<organism evidence="4 5">
    <name type="scientific">Peptoniphilus stercorisuis</name>
    <dbReference type="NCBI Taxonomy" id="1436965"/>
    <lineage>
        <taxon>Bacteria</taxon>
        <taxon>Bacillati</taxon>
        <taxon>Bacillota</taxon>
        <taxon>Tissierellia</taxon>
        <taxon>Tissierellales</taxon>
        <taxon>Peptoniphilaceae</taxon>
        <taxon>Peptoniphilus</taxon>
    </lineage>
</organism>
<dbReference type="SUPFAM" id="SSF56300">
    <property type="entry name" value="Metallo-dependent phosphatases"/>
    <property type="match status" value="1"/>
</dbReference>
<keyword evidence="2" id="KW-0378">Hydrolase</keyword>
<evidence type="ECO:0000256" key="2">
    <source>
        <dbReference type="ARBA" id="ARBA00022801"/>
    </source>
</evidence>